<reference evidence="1" key="2">
    <citation type="submission" date="2021-01" db="EMBL/GenBank/DDBJ databases">
        <authorList>
            <person name="Schikora-Tamarit M.A."/>
        </authorList>
    </citation>
    <scope>NUCLEOTIDE SEQUENCE</scope>
    <source>
        <strain evidence="1">CBS6075</strain>
    </source>
</reference>
<protein>
    <submittedName>
        <fullName evidence="1">Uncharacterized protein</fullName>
    </submittedName>
</protein>
<evidence type="ECO:0000313" key="1">
    <source>
        <dbReference type="EMBL" id="KAH3669293.1"/>
    </source>
</evidence>
<reference evidence="1" key="1">
    <citation type="journal article" date="2021" name="Open Biol.">
        <title>Shared evolutionary footprints suggest mitochondrial oxidative damage underlies multiple complex I losses in fungi.</title>
        <authorList>
            <person name="Schikora-Tamarit M.A."/>
            <person name="Marcet-Houben M."/>
            <person name="Nosek J."/>
            <person name="Gabaldon T."/>
        </authorList>
    </citation>
    <scope>NUCLEOTIDE SEQUENCE</scope>
    <source>
        <strain evidence="1">CBS6075</strain>
    </source>
</reference>
<sequence length="305" mass="35117">MGRAKFLSLVARRGIVSFLGIRKVKPKNLVGIRTDEEPKTNREKVIGDVCSRLNIQRAPKPKSLVVSLFENKQETYPPIEEVQRFHFNRYKYPVTQDELDAVPGLIPCSPIGVVTPNTPYIQSLQELKGVQSNLYSLAIETRMTTRRPIYKCEFFTLSFYPESSFVGRIRKSKPAILFSFDQTSLFNNPDAMAQLKGCNIGIDTVKFHPFSLSVHRTKTTKFYRKTFFKYCMENNMREKYDGVYKFHLFIRPVTTADFVRLDRCIAEALQSLRGHKGPFEPDPKGRLDERRISAVCKTYGLPPLK</sequence>
<dbReference type="AlphaFoldDB" id="A0A9P8PBN2"/>
<dbReference type="Proteomes" id="UP000769157">
    <property type="component" value="Unassembled WGS sequence"/>
</dbReference>
<name>A0A9P8PBN2_9ASCO</name>
<dbReference type="OrthoDB" id="3988064at2759"/>
<dbReference type="GeneID" id="70233382"/>
<comment type="caution">
    <text evidence="1">The sequence shown here is derived from an EMBL/GenBank/DDBJ whole genome shotgun (WGS) entry which is preliminary data.</text>
</comment>
<keyword evidence="2" id="KW-1185">Reference proteome</keyword>
<gene>
    <name evidence="1" type="ORF">OGAPHI_001414</name>
</gene>
<accession>A0A9P8PBN2</accession>
<dbReference type="RefSeq" id="XP_046063556.1">
    <property type="nucleotide sequence ID" value="XM_046202173.1"/>
</dbReference>
<organism evidence="1 2">
    <name type="scientific">Ogataea philodendri</name>
    <dbReference type="NCBI Taxonomy" id="1378263"/>
    <lineage>
        <taxon>Eukaryota</taxon>
        <taxon>Fungi</taxon>
        <taxon>Dikarya</taxon>
        <taxon>Ascomycota</taxon>
        <taxon>Saccharomycotina</taxon>
        <taxon>Pichiomycetes</taxon>
        <taxon>Pichiales</taxon>
        <taxon>Pichiaceae</taxon>
        <taxon>Ogataea</taxon>
    </lineage>
</organism>
<evidence type="ECO:0000313" key="2">
    <source>
        <dbReference type="Proteomes" id="UP000769157"/>
    </source>
</evidence>
<dbReference type="EMBL" id="JAEUBE010000137">
    <property type="protein sequence ID" value="KAH3669293.1"/>
    <property type="molecule type" value="Genomic_DNA"/>
</dbReference>
<proteinExistence type="predicted"/>